<feature type="binding site" evidence="8">
    <location>
        <position position="144"/>
    </location>
    <ligand>
        <name>substrate</name>
    </ligand>
</feature>
<feature type="active site" description="Charge relay system" evidence="7">
    <location>
        <position position="114"/>
    </location>
</feature>
<dbReference type="InterPro" id="IPR011782">
    <property type="entry name" value="Pept_S1C_Do"/>
</dbReference>
<dbReference type="STRING" id="1189325.SAMN04488119_107162"/>
<dbReference type="InterPro" id="IPR036034">
    <property type="entry name" value="PDZ_sf"/>
</dbReference>
<name>A0A1M7TLB5_9RHOB</name>
<evidence type="ECO:0000256" key="3">
    <source>
        <dbReference type="ARBA" id="ARBA00022729"/>
    </source>
</evidence>
<evidence type="ECO:0000256" key="8">
    <source>
        <dbReference type="PIRSR" id="PIRSR611782-2"/>
    </source>
</evidence>
<evidence type="ECO:0000313" key="12">
    <source>
        <dbReference type="Proteomes" id="UP000184066"/>
    </source>
</evidence>
<organism evidence="11 12">
    <name type="scientific">Oceanicella actignis</name>
    <dbReference type="NCBI Taxonomy" id="1189325"/>
    <lineage>
        <taxon>Bacteria</taxon>
        <taxon>Pseudomonadati</taxon>
        <taxon>Pseudomonadota</taxon>
        <taxon>Alphaproteobacteria</taxon>
        <taxon>Rhodobacterales</taxon>
        <taxon>Paracoccaceae</taxon>
        <taxon>Oceanicella</taxon>
    </lineage>
</organism>
<dbReference type="InterPro" id="IPR009003">
    <property type="entry name" value="Peptidase_S1_PA"/>
</dbReference>
<feature type="binding site" evidence="8">
    <location>
        <begin position="215"/>
        <end position="217"/>
    </location>
    <ligand>
        <name>substrate</name>
    </ligand>
</feature>
<dbReference type="EMBL" id="FRDL01000007">
    <property type="protein sequence ID" value="SHN71438.1"/>
    <property type="molecule type" value="Genomic_DNA"/>
</dbReference>
<dbReference type="SUPFAM" id="SSF50494">
    <property type="entry name" value="Trypsin-like serine proteases"/>
    <property type="match status" value="1"/>
</dbReference>
<reference evidence="11 12" key="1">
    <citation type="submission" date="2016-12" db="EMBL/GenBank/DDBJ databases">
        <authorList>
            <person name="Song W.-J."/>
            <person name="Kurnit D.M."/>
        </authorList>
    </citation>
    <scope>NUCLEOTIDE SEQUENCE [LARGE SCALE GENOMIC DNA]</scope>
    <source>
        <strain evidence="11 12">CGMCC 1.10808</strain>
    </source>
</reference>
<feature type="chain" id="PRO_5039499591" evidence="9">
    <location>
        <begin position="27"/>
        <end position="469"/>
    </location>
</feature>
<dbReference type="Gene3D" id="2.30.42.60">
    <property type="match status" value="1"/>
</dbReference>
<dbReference type="PANTHER" id="PTHR22939">
    <property type="entry name" value="SERINE PROTEASE FAMILY S1C HTRA-RELATED"/>
    <property type="match status" value="1"/>
</dbReference>
<dbReference type="Proteomes" id="UP000184066">
    <property type="component" value="Unassembled WGS sequence"/>
</dbReference>
<feature type="signal peptide" evidence="9">
    <location>
        <begin position="1"/>
        <end position="26"/>
    </location>
</feature>
<dbReference type="PRINTS" id="PR00834">
    <property type="entry name" value="PROTEASES2C"/>
</dbReference>
<dbReference type="InterPro" id="IPR001478">
    <property type="entry name" value="PDZ"/>
</dbReference>
<keyword evidence="4" id="KW-0677">Repeat</keyword>
<comment type="similarity">
    <text evidence="1">Belongs to the peptidase S1C family.</text>
</comment>
<evidence type="ECO:0000259" key="10">
    <source>
        <dbReference type="PROSITE" id="PS50106"/>
    </source>
</evidence>
<proteinExistence type="inferred from homology"/>
<dbReference type="SUPFAM" id="SSF50156">
    <property type="entry name" value="PDZ domain-like"/>
    <property type="match status" value="2"/>
</dbReference>
<evidence type="ECO:0000256" key="2">
    <source>
        <dbReference type="ARBA" id="ARBA00022670"/>
    </source>
</evidence>
<protein>
    <submittedName>
        <fullName evidence="11">Do/DeqQ family serine protease</fullName>
    </submittedName>
</protein>
<dbReference type="AlphaFoldDB" id="A0A1M7TLB5"/>
<feature type="domain" description="PDZ" evidence="10">
    <location>
        <begin position="387"/>
        <end position="460"/>
    </location>
</feature>
<dbReference type="Pfam" id="PF13180">
    <property type="entry name" value="PDZ_2"/>
    <property type="match status" value="1"/>
</dbReference>
<feature type="active site" description="Charge relay system" evidence="7">
    <location>
        <position position="217"/>
    </location>
</feature>
<dbReference type="GO" id="GO:0006515">
    <property type="term" value="P:protein quality control for misfolded or incompletely synthesized proteins"/>
    <property type="evidence" value="ECO:0007669"/>
    <property type="project" value="TreeGrafter"/>
</dbReference>
<dbReference type="SMART" id="SM00228">
    <property type="entry name" value="PDZ"/>
    <property type="match status" value="2"/>
</dbReference>
<dbReference type="Gene3D" id="2.30.42.10">
    <property type="match status" value="1"/>
</dbReference>
<evidence type="ECO:0000256" key="7">
    <source>
        <dbReference type="PIRSR" id="PIRSR611782-1"/>
    </source>
</evidence>
<sequence length="469" mass="49429">MNDMARNLRRAGAALAFAALAAGVWAGPAAAERKAPGDRAQIQLSFAPVVRRAAPAVVNIYARKLVERRLSPFAGDPFFERLFGDLMPRGRRVENSLGSGVILRPNGLVVSNHHVVGGASEIRVVLQDGREFDAEVILDDQQSDLAVLRLAGARGLPALELRDSDALEVGDLVLAIGNPFGVGQTVTSGIVSGLARSARDGRGYFIQTDAAINPGNSGGALVDMSGRLVGINTMILSRSGGSNGIGFAIPAELVRQAVMQAEQGRSALMRPWSGIEVQPLDETLAEALGLDRPRGLLVERAHPLSPFAKAGLRRGDVIVRVAGGQVSSPAELEFRLAARGVGATAEVVWLRDGKRRKARLRLIAAPEEPPRDPHRLGGDGPLAGLEVINLNPAAAEEMGLPSTLEGVAVVGAPPGALALGFRPGDVILAVNGRKVATTRELERIAREPARGWRIDILRDGRAGALVFRG</sequence>
<evidence type="ECO:0000313" key="11">
    <source>
        <dbReference type="EMBL" id="SHN71438.1"/>
    </source>
</evidence>
<keyword evidence="5" id="KW-0378">Hydrolase</keyword>
<feature type="binding site" evidence="8">
    <location>
        <position position="114"/>
    </location>
    <ligand>
        <name>substrate</name>
    </ligand>
</feature>
<dbReference type="InterPro" id="IPR001940">
    <property type="entry name" value="Peptidase_S1C"/>
</dbReference>
<evidence type="ECO:0000256" key="1">
    <source>
        <dbReference type="ARBA" id="ARBA00010541"/>
    </source>
</evidence>
<evidence type="ECO:0000256" key="6">
    <source>
        <dbReference type="ARBA" id="ARBA00022825"/>
    </source>
</evidence>
<keyword evidence="12" id="KW-1185">Reference proteome</keyword>
<keyword evidence="2 11" id="KW-0645">Protease</keyword>
<dbReference type="PANTHER" id="PTHR22939:SF129">
    <property type="entry name" value="SERINE PROTEASE HTRA2, MITOCHONDRIAL"/>
    <property type="match status" value="1"/>
</dbReference>
<evidence type="ECO:0000256" key="4">
    <source>
        <dbReference type="ARBA" id="ARBA00022737"/>
    </source>
</evidence>
<evidence type="ECO:0000256" key="5">
    <source>
        <dbReference type="ARBA" id="ARBA00022801"/>
    </source>
</evidence>
<keyword evidence="3 9" id="KW-0732">Signal</keyword>
<dbReference type="Pfam" id="PF13365">
    <property type="entry name" value="Trypsin_2"/>
    <property type="match status" value="1"/>
</dbReference>
<keyword evidence="6" id="KW-0720">Serine protease</keyword>
<accession>A0A1M7TLB5</accession>
<feature type="active site" description="Charge relay system" evidence="7">
    <location>
        <position position="144"/>
    </location>
</feature>
<gene>
    <name evidence="11" type="ORF">SAMN05216200_107162</name>
</gene>
<dbReference type="GO" id="GO:0004252">
    <property type="term" value="F:serine-type endopeptidase activity"/>
    <property type="evidence" value="ECO:0007669"/>
    <property type="project" value="InterPro"/>
</dbReference>
<evidence type="ECO:0000256" key="9">
    <source>
        <dbReference type="SAM" id="SignalP"/>
    </source>
</evidence>
<dbReference type="PROSITE" id="PS50106">
    <property type="entry name" value="PDZ"/>
    <property type="match status" value="1"/>
</dbReference>
<dbReference type="Gene3D" id="2.40.10.120">
    <property type="match status" value="1"/>
</dbReference>
<dbReference type="GO" id="GO:0042597">
    <property type="term" value="C:periplasmic space"/>
    <property type="evidence" value="ECO:0007669"/>
    <property type="project" value="TreeGrafter"/>
</dbReference>
<dbReference type="NCBIfam" id="TIGR02037">
    <property type="entry name" value="degP_htrA_DO"/>
    <property type="match status" value="1"/>
</dbReference>